<evidence type="ECO:0000256" key="2">
    <source>
        <dbReference type="SAM" id="Phobius"/>
    </source>
</evidence>
<sequence>MQAYTPSREDELSGLCRNIRRTGEEKGLDPETEALLKMLEKPPFEDEADRIIRELNEAPSSDSPPPPSPAGDAVREKGRLPDGMMKAEARPPERKKPAGARKAKPARDTAAEEGRKRHPAAAVMLVTFSALLVAGAAFIVSSYRDGGSAEEIPATPASLCEAGTGAEGYILGIEGESLAVYYNGTLQQSIDFPAAQLTDYDRELLQKGIQLEDEAAVRRAIEDYTS</sequence>
<keyword evidence="2" id="KW-1133">Transmembrane helix</keyword>
<gene>
    <name evidence="3" type="ORF">IAB37_01240</name>
</gene>
<evidence type="ECO:0008006" key="5">
    <source>
        <dbReference type="Google" id="ProtNLM"/>
    </source>
</evidence>
<protein>
    <recommendedName>
        <fullName evidence="5">Bypass of forespore C C-terminal domain-containing protein</fullName>
    </recommendedName>
</protein>
<reference evidence="3" key="2">
    <citation type="journal article" date="2021" name="PeerJ">
        <title>Extensive microbial diversity within the chicken gut microbiome revealed by metagenomics and culture.</title>
        <authorList>
            <person name="Gilroy R."/>
            <person name="Ravi A."/>
            <person name="Getino M."/>
            <person name="Pursley I."/>
            <person name="Horton D.L."/>
            <person name="Alikhan N.F."/>
            <person name="Baker D."/>
            <person name="Gharbi K."/>
            <person name="Hall N."/>
            <person name="Watson M."/>
            <person name="Adriaenssens E.M."/>
            <person name="Foster-Nyarko E."/>
            <person name="Jarju S."/>
            <person name="Secka A."/>
            <person name="Antonio M."/>
            <person name="Oren A."/>
            <person name="Chaudhuri R.R."/>
            <person name="La Ragione R."/>
            <person name="Hildebrand F."/>
            <person name="Pallen M.J."/>
        </authorList>
    </citation>
    <scope>NUCLEOTIDE SEQUENCE</scope>
    <source>
        <strain evidence="3">CHK189-12415</strain>
    </source>
</reference>
<feature type="compositionally biased region" description="Basic and acidic residues" evidence="1">
    <location>
        <begin position="39"/>
        <end position="56"/>
    </location>
</feature>
<proteinExistence type="predicted"/>
<feature type="compositionally biased region" description="Basic and acidic residues" evidence="1">
    <location>
        <begin position="73"/>
        <end position="96"/>
    </location>
</feature>
<feature type="transmembrane region" description="Helical" evidence="2">
    <location>
        <begin position="122"/>
        <end position="143"/>
    </location>
</feature>
<accession>A0A9D1J425</accession>
<evidence type="ECO:0000313" key="4">
    <source>
        <dbReference type="Proteomes" id="UP000824241"/>
    </source>
</evidence>
<evidence type="ECO:0000256" key="1">
    <source>
        <dbReference type="SAM" id="MobiDB-lite"/>
    </source>
</evidence>
<keyword evidence="2" id="KW-0812">Transmembrane</keyword>
<organism evidence="3 4">
    <name type="scientific">Candidatus Faecivivens stercoravium</name>
    <dbReference type="NCBI Taxonomy" id="2840803"/>
    <lineage>
        <taxon>Bacteria</taxon>
        <taxon>Bacillati</taxon>
        <taxon>Bacillota</taxon>
        <taxon>Clostridia</taxon>
        <taxon>Eubacteriales</taxon>
        <taxon>Oscillospiraceae</taxon>
        <taxon>Oscillospiraceae incertae sedis</taxon>
        <taxon>Candidatus Faecivivens</taxon>
    </lineage>
</organism>
<comment type="caution">
    <text evidence="3">The sequence shown here is derived from an EMBL/GenBank/DDBJ whole genome shotgun (WGS) entry which is preliminary data.</text>
</comment>
<dbReference type="Proteomes" id="UP000824241">
    <property type="component" value="Unassembled WGS sequence"/>
</dbReference>
<feature type="compositionally biased region" description="Basic and acidic residues" evidence="1">
    <location>
        <begin position="105"/>
        <end position="115"/>
    </location>
</feature>
<evidence type="ECO:0000313" key="3">
    <source>
        <dbReference type="EMBL" id="HIR60187.1"/>
    </source>
</evidence>
<name>A0A9D1J425_9FIRM</name>
<keyword evidence="2" id="KW-0472">Membrane</keyword>
<dbReference type="AlphaFoldDB" id="A0A9D1J425"/>
<reference evidence="3" key="1">
    <citation type="submission" date="2020-10" db="EMBL/GenBank/DDBJ databases">
        <authorList>
            <person name="Gilroy R."/>
        </authorList>
    </citation>
    <scope>NUCLEOTIDE SEQUENCE</scope>
    <source>
        <strain evidence="3">CHK189-12415</strain>
    </source>
</reference>
<dbReference type="EMBL" id="DVHA01000038">
    <property type="protein sequence ID" value="HIR60187.1"/>
    <property type="molecule type" value="Genomic_DNA"/>
</dbReference>
<feature type="region of interest" description="Disordered" evidence="1">
    <location>
        <begin position="39"/>
        <end position="117"/>
    </location>
</feature>